<accession>A0A1W2AFC0</accession>
<keyword evidence="3" id="KW-1185">Reference proteome</keyword>
<dbReference type="Pfam" id="PF00561">
    <property type="entry name" value="Abhydrolase_1"/>
    <property type="match status" value="1"/>
</dbReference>
<sequence length="303" mass="34914">MERNINGKVLSTQKFASLYPFKPKHVNTRGHALYYLDEGSGPPVLMVHGNPTWSFYYRHLVKALSPNHRTIVPDHIGCGFSDKPDANAYQYTLQSRVEDLDTLINKLNLTEKISLIVHDWGGMIGLAWALDHLDRVDRIVITNTSGFFLPRGKKFPLRLWLLKYLAPFAIPAVQAGNIFSWAALYMAPRFPLSKQIKQGLTAPYDSWKNRIATLKFVQDIPLSPRDESYALVKKVEDNLQQLEKIPMMILWGRHDFVFDLSFLNEWKLRFPRVPVHLFDDAGHYLFEDKPGESTALIKKFMET</sequence>
<name>A0A1W2AFC0_9BACT</name>
<protein>
    <submittedName>
        <fullName evidence="2">Haloalkane dehalogenase</fullName>
    </submittedName>
</protein>
<organism evidence="2 3">
    <name type="scientific">Desulfocicer vacuolatum DSM 3385</name>
    <dbReference type="NCBI Taxonomy" id="1121400"/>
    <lineage>
        <taxon>Bacteria</taxon>
        <taxon>Pseudomonadati</taxon>
        <taxon>Thermodesulfobacteriota</taxon>
        <taxon>Desulfobacteria</taxon>
        <taxon>Desulfobacterales</taxon>
        <taxon>Desulfobacteraceae</taxon>
        <taxon>Desulfocicer</taxon>
    </lineage>
</organism>
<dbReference type="Gene3D" id="3.40.50.1820">
    <property type="entry name" value="alpha/beta hydrolase"/>
    <property type="match status" value="1"/>
</dbReference>
<evidence type="ECO:0000313" key="2">
    <source>
        <dbReference type="EMBL" id="SMC59313.1"/>
    </source>
</evidence>
<dbReference type="AlphaFoldDB" id="A0A1W2AFC0"/>
<proteinExistence type="predicted"/>
<evidence type="ECO:0000259" key="1">
    <source>
        <dbReference type="Pfam" id="PF00561"/>
    </source>
</evidence>
<evidence type="ECO:0000313" key="3">
    <source>
        <dbReference type="Proteomes" id="UP000192418"/>
    </source>
</evidence>
<dbReference type="STRING" id="1121400.SAMN02746065_10533"/>
<dbReference type="SUPFAM" id="SSF53474">
    <property type="entry name" value="alpha/beta-Hydrolases"/>
    <property type="match status" value="1"/>
</dbReference>
<dbReference type="GO" id="GO:0003824">
    <property type="term" value="F:catalytic activity"/>
    <property type="evidence" value="ECO:0007669"/>
    <property type="project" value="InterPro"/>
</dbReference>
<reference evidence="2 3" key="1">
    <citation type="submission" date="2017-04" db="EMBL/GenBank/DDBJ databases">
        <authorList>
            <person name="Afonso C.L."/>
            <person name="Miller P.J."/>
            <person name="Scott M.A."/>
            <person name="Spackman E."/>
            <person name="Goraichik I."/>
            <person name="Dimitrov K.M."/>
            <person name="Suarez D.L."/>
            <person name="Swayne D.E."/>
        </authorList>
    </citation>
    <scope>NUCLEOTIDE SEQUENCE [LARGE SCALE GENOMIC DNA]</scope>
    <source>
        <strain evidence="2 3">DSM 3385</strain>
    </source>
</reference>
<feature type="domain" description="AB hydrolase-1" evidence="1">
    <location>
        <begin position="42"/>
        <end position="290"/>
    </location>
</feature>
<dbReference type="PRINTS" id="PR00111">
    <property type="entry name" value="ABHYDROLASE"/>
</dbReference>
<dbReference type="PRINTS" id="PR00412">
    <property type="entry name" value="EPOXHYDRLASE"/>
</dbReference>
<dbReference type="InterPro" id="IPR000639">
    <property type="entry name" value="Epox_hydrolase-like"/>
</dbReference>
<dbReference type="GO" id="GO:0016020">
    <property type="term" value="C:membrane"/>
    <property type="evidence" value="ECO:0007669"/>
    <property type="project" value="TreeGrafter"/>
</dbReference>
<dbReference type="InterPro" id="IPR000073">
    <property type="entry name" value="AB_hydrolase_1"/>
</dbReference>
<dbReference type="Proteomes" id="UP000192418">
    <property type="component" value="Unassembled WGS sequence"/>
</dbReference>
<dbReference type="EMBL" id="FWXY01000005">
    <property type="protein sequence ID" value="SMC59313.1"/>
    <property type="molecule type" value="Genomic_DNA"/>
</dbReference>
<dbReference type="InterPro" id="IPR050266">
    <property type="entry name" value="AB_hydrolase_sf"/>
</dbReference>
<dbReference type="RefSeq" id="WP_232367064.1">
    <property type="nucleotide sequence ID" value="NZ_FWXY01000005.1"/>
</dbReference>
<dbReference type="InterPro" id="IPR029058">
    <property type="entry name" value="AB_hydrolase_fold"/>
</dbReference>
<gene>
    <name evidence="2" type="ORF">SAMN02746065_10533</name>
</gene>
<dbReference type="PANTHER" id="PTHR43798">
    <property type="entry name" value="MONOACYLGLYCEROL LIPASE"/>
    <property type="match status" value="1"/>
</dbReference>
<dbReference type="PANTHER" id="PTHR43798:SF24">
    <property type="entry name" value="CIS-3-ALKYL-4-ALKYLOXETAN-2-ONE DECARBOXYLASE"/>
    <property type="match status" value="1"/>
</dbReference>